<evidence type="ECO:0000256" key="5">
    <source>
        <dbReference type="ARBA" id="ARBA00022927"/>
    </source>
</evidence>
<dbReference type="PIRSF" id="PIRSF004557">
    <property type="entry name" value="SecY"/>
    <property type="match status" value="1"/>
</dbReference>
<dbReference type="GO" id="GO:0043952">
    <property type="term" value="P:protein transport by the Sec complex"/>
    <property type="evidence" value="ECO:0007669"/>
    <property type="project" value="UniProtKB-UniRule"/>
</dbReference>
<evidence type="ECO:0000256" key="7">
    <source>
        <dbReference type="ARBA" id="ARBA00023010"/>
    </source>
</evidence>
<evidence type="ECO:0000256" key="8">
    <source>
        <dbReference type="ARBA" id="ARBA00023136"/>
    </source>
</evidence>
<dbReference type="PANTHER" id="PTHR10906">
    <property type="entry name" value="SECY/SEC61-ALPHA FAMILY MEMBER"/>
    <property type="match status" value="1"/>
</dbReference>
<feature type="transmembrane region" description="Helical" evidence="10">
    <location>
        <begin position="201"/>
        <end position="223"/>
    </location>
</feature>
<dbReference type="HAMAP" id="MF_01465">
    <property type="entry name" value="SecY"/>
    <property type="match status" value="1"/>
</dbReference>
<dbReference type="InterPro" id="IPR026593">
    <property type="entry name" value="SecY"/>
</dbReference>
<evidence type="ECO:0000256" key="11">
    <source>
        <dbReference type="RuleBase" id="RU000537"/>
    </source>
</evidence>
<keyword evidence="6 10" id="KW-1133">Transmembrane helix</keyword>
<feature type="transmembrane region" description="Helical" evidence="10">
    <location>
        <begin position="64"/>
        <end position="87"/>
    </location>
</feature>
<dbReference type="InterPro" id="IPR030659">
    <property type="entry name" value="SecY_CS"/>
</dbReference>
<dbReference type="Proteomes" id="UP000295443">
    <property type="component" value="Unassembled WGS sequence"/>
</dbReference>
<evidence type="ECO:0000313" key="15">
    <source>
        <dbReference type="Proteomes" id="UP000295443"/>
    </source>
</evidence>
<accession>A0A4R1B2U7</accession>
<keyword evidence="15" id="KW-1185">Reference proteome</keyword>
<dbReference type="PRINTS" id="PR00303">
    <property type="entry name" value="SECYTRNLCASE"/>
</dbReference>
<feature type="transmembrane region" description="Helical" evidence="10">
    <location>
        <begin position="302"/>
        <end position="323"/>
    </location>
</feature>
<feature type="transmembrane region" description="Helical" evidence="10">
    <location>
        <begin position="260"/>
        <end position="282"/>
    </location>
</feature>
<dbReference type="InterPro" id="IPR002208">
    <property type="entry name" value="SecY/SEC61-alpha"/>
</dbReference>
<keyword evidence="5 10" id="KW-0653">Protein transport</keyword>
<comment type="caution">
    <text evidence="14">The sequence shown here is derived from an EMBL/GenBank/DDBJ whole genome shotgun (WGS) entry which is preliminary data.</text>
</comment>
<keyword evidence="10" id="KW-1003">Cell membrane</keyword>
<keyword evidence="7 10" id="KW-0811">Translocation</keyword>
<dbReference type="EMBL" id="SJZB01000043">
    <property type="protein sequence ID" value="TCJ12392.1"/>
    <property type="molecule type" value="Genomic_DNA"/>
</dbReference>
<dbReference type="OrthoDB" id="9809248at2"/>
<comment type="subcellular location">
    <subcellularLocation>
        <location evidence="10">Cell membrane</location>
        <topology evidence="10">Multi-pass membrane protein</topology>
    </subcellularLocation>
    <subcellularLocation>
        <location evidence="1 12">Membrane</location>
        <topology evidence="1 12">Multi-pass membrane protein</topology>
    </subcellularLocation>
</comment>
<dbReference type="FunFam" id="1.10.3370.10:FF:000001">
    <property type="entry name" value="Preprotein translocase subunit SecY"/>
    <property type="match status" value="1"/>
</dbReference>
<proteinExistence type="inferred from homology"/>
<reference evidence="14 15" key="1">
    <citation type="submission" date="2019-03" db="EMBL/GenBank/DDBJ databases">
        <title>Genome sequence of Thiobacillaceae bacterium LSR1, a sulfur-oxidizing bacterium isolated from freshwater sediment.</title>
        <authorList>
            <person name="Li S."/>
        </authorList>
    </citation>
    <scope>NUCLEOTIDE SEQUENCE [LARGE SCALE GENOMIC DNA]</scope>
    <source>
        <strain evidence="14 15">LSR1</strain>
    </source>
</reference>
<evidence type="ECO:0000256" key="4">
    <source>
        <dbReference type="ARBA" id="ARBA00022692"/>
    </source>
</evidence>
<keyword evidence="4 10" id="KW-0812">Transmembrane</keyword>
<gene>
    <name evidence="10 14" type="primary">secY</name>
    <name evidence="14" type="ORF">EZJ19_12510</name>
</gene>
<dbReference type="PROSITE" id="PS00756">
    <property type="entry name" value="SECY_2"/>
    <property type="match status" value="1"/>
</dbReference>
<protein>
    <recommendedName>
        <fullName evidence="9 10">Protein translocase subunit SecY</fullName>
    </recommendedName>
</protein>
<dbReference type="GO" id="GO:0065002">
    <property type="term" value="P:intracellular protein transmembrane transport"/>
    <property type="evidence" value="ECO:0007669"/>
    <property type="project" value="UniProtKB-UniRule"/>
</dbReference>
<comment type="function">
    <text evidence="10 11">The central subunit of the protein translocation channel SecYEG. Consists of two halves formed by TMs 1-5 and 6-10. These two domains form a lateral gate at the front which open onto the bilayer between TMs 2 and 7, and are clamped together by SecE at the back. The channel is closed by both a pore ring composed of hydrophobic SecY resides and a short helix (helix 2A) on the extracellular side of the membrane which forms a plug. The plug probably moves laterally to allow the channel to open. The ring and the pore may move independently.</text>
</comment>
<feature type="transmembrane region" description="Helical" evidence="10">
    <location>
        <begin position="12"/>
        <end position="30"/>
    </location>
</feature>
<feature type="transmembrane region" description="Helical" evidence="10">
    <location>
        <begin position="359"/>
        <end position="379"/>
    </location>
</feature>
<dbReference type="GO" id="GO:0006605">
    <property type="term" value="P:protein targeting"/>
    <property type="evidence" value="ECO:0007669"/>
    <property type="project" value="UniProtKB-UniRule"/>
</dbReference>
<dbReference type="PROSITE" id="PS00755">
    <property type="entry name" value="SECY_1"/>
    <property type="match status" value="1"/>
</dbReference>
<evidence type="ECO:0000256" key="12">
    <source>
        <dbReference type="RuleBase" id="RU003484"/>
    </source>
</evidence>
<evidence type="ECO:0000256" key="1">
    <source>
        <dbReference type="ARBA" id="ARBA00004141"/>
    </source>
</evidence>
<evidence type="ECO:0000256" key="13">
    <source>
        <dbReference type="RuleBase" id="RU004349"/>
    </source>
</evidence>
<evidence type="ECO:0000256" key="10">
    <source>
        <dbReference type="HAMAP-Rule" id="MF_01465"/>
    </source>
</evidence>
<name>A0A4R1B2U7_9PROT</name>
<dbReference type="RefSeq" id="WP_131448174.1">
    <property type="nucleotide sequence ID" value="NZ_SJZB01000043.1"/>
</dbReference>
<evidence type="ECO:0000313" key="14">
    <source>
        <dbReference type="EMBL" id="TCJ12392.1"/>
    </source>
</evidence>
<sequence>MSGKMGDLKRRLWFLIGALIVYRIGAHIPVPGIDPMVLEDLFKSQQGGILGMFNMFSGGALKRFTVFALGIMPYISASIIVQLLTVVSPQLEALKKEGEAGRRKITQYTRYGTVMLALFQGLGISIALESQPGLVIDPGLMFRLTTVVTLVAGTMFLMWLGEQITERGIGNGISIIIFGGIAAGLPQAVGGTLELTRTGAFSIPLVLLLFIGALLVTALVVFVERGQRKVLVNYAKRQVGNKLYGGQSSHLPLKLNMAGVIPPIFASSIILFPATLGGWFGSHEGMTWLKDIAATLSPGQPIYVILYALAIIFFCFFYTALVFNPKETADNLKKSGAFVPGIRPGEQTAKYIDKIMTRLTLIGAIYITLVCLLPEFLIVNWNVPFYFGGTSLLIIVVVTMDFMAQVQAYVMTHQYESLLKKANFKGGNFLAR</sequence>
<organism evidence="14 15">
    <name type="scientific">Parasulfuritortus cantonensis</name>
    <dbReference type="NCBI Taxonomy" id="2528202"/>
    <lineage>
        <taxon>Bacteria</taxon>
        <taxon>Pseudomonadati</taxon>
        <taxon>Pseudomonadota</taxon>
        <taxon>Betaproteobacteria</taxon>
        <taxon>Nitrosomonadales</taxon>
        <taxon>Thiobacillaceae</taxon>
        <taxon>Parasulfuritortus</taxon>
    </lineage>
</organism>
<evidence type="ECO:0000256" key="2">
    <source>
        <dbReference type="ARBA" id="ARBA00005751"/>
    </source>
</evidence>
<dbReference type="GO" id="GO:0005886">
    <property type="term" value="C:plasma membrane"/>
    <property type="evidence" value="ECO:0007669"/>
    <property type="project" value="UniProtKB-SubCell"/>
</dbReference>
<dbReference type="NCBIfam" id="TIGR00967">
    <property type="entry name" value="3a0501s007"/>
    <property type="match status" value="1"/>
</dbReference>
<feature type="transmembrane region" description="Helical" evidence="10">
    <location>
        <begin position="172"/>
        <end position="189"/>
    </location>
</feature>
<evidence type="ECO:0000256" key="6">
    <source>
        <dbReference type="ARBA" id="ARBA00022989"/>
    </source>
</evidence>
<dbReference type="Pfam" id="PF00344">
    <property type="entry name" value="SecY"/>
    <property type="match status" value="1"/>
</dbReference>
<evidence type="ECO:0000256" key="9">
    <source>
        <dbReference type="ARBA" id="ARBA00039733"/>
    </source>
</evidence>
<dbReference type="SUPFAM" id="SSF103491">
    <property type="entry name" value="Preprotein translocase SecY subunit"/>
    <property type="match status" value="1"/>
</dbReference>
<feature type="transmembrane region" description="Helical" evidence="10">
    <location>
        <begin position="140"/>
        <end position="160"/>
    </location>
</feature>
<feature type="transmembrane region" description="Helical" evidence="10">
    <location>
        <begin position="385"/>
        <end position="404"/>
    </location>
</feature>
<feature type="transmembrane region" description="Helical" evidence="10">
    <location>
        <begin position="108"/>
        <end position="128"/>
    </location>
</feature>
<evidence type="ECO:0000256" key="3">
    <source>
        <dbReference type="ARBA" id="ARBA00022448"/>
    </source>
</evidence>
<comment type="subunit">
    <text evidence="10">Component of the Sec protein translocase complex. Heterotrimer consisting of SecY, SecE and SecG subunits. The heterotrimers can form oligomers, although 1 heterotrimer is thought to be able to translocate proteins. Interacts with the ribosome. Interacts with SecDF, and other proteins may be involved. Interacts with SecA.</text>
</comment>
<keyword evidence="8 10" id="KW-0472">Membrane</keyword>
<keyword evidence="3 10" id="KW-0813">Transport</keyword>
<dbReference type="Gene3D" id="1.10.3370.10">
    <property type="entry name" value="SecY subunit domain"/>
    <property type="match status" value="1"/>
</dbReference>
<dbReference type="AlphaFoldDB" id="A0A4R1B2U7"/>
<dbReference type="InterPro" id="IPR023201">
    <property type="entry name" value="SecY_dom_sf"/>
</dbReference>
<comment type="similarity">
    <text evidence="2 10 13">Belongs to the SecY/SEC61-alpha family.</text>
</comment>